<name>G0W6F7_NAUDC</name>
<dbReference type="GO" id="GO:0031509">
    <property type="term" value="P:subtelomeric heterochromatin formation"/>
    <property type="evidence" value="ECO:0007669"/>
    <property type="project" value="EnsemblFungi"/>
</dbReference>
<keyword evidence="9" id="KW-1185">Reference proteome</keyword>
<dbReference type="STRING" id="1071378.G0W6F7"/>
<comment type="subunit">
    <text evidence="7">Part of the nuclear pore complex (NPC).</text>
</comment>
<dbReference type="KEGG" id="ndi:NDAI_0B03340"/>
<dbReference type="HOGENOM" id="CLU_023045_0_0_1"/>
<dbReference type="PANTHER" id="PTHR13003:SF2">
    <property type="entry name" value="NUCLEAR PORE COMPLEX PROTEIN NUP107"/>
    <property type="match status" value="1"/>
</dbReference>
<accession>G0W6F7</accession>
<dbReference type="GO" id="GO:0000973">
    <property type="term" value="P:post-transcriptional tethering of RNA polymerase II gene DNA at nuclear periphery"/>
    <property type="evidence" value="ECO:0007669"/>
    <property type="project" value="EnsemblFungi"/>
</dbReference>
<evidence type="ECO:0000256" key="4">
    <source>
        <dbReference type="ARBA" id="ARBA00023010"/>
    </source>
</evidence>
<evidence type="ECO:0000256" key="3">
    <source>
        <dbReference type="ARBA" id="ARBA00022927"/>
    </source>
</evidence>
<evidence type="ECO:0000256" key="2">
    <source>
        <dbReference type="ARBA" id="ARBA00022816"/>
    </source>
</evidence>
<keyword evidence="6 7" id="KW-0539">Nucleus</keyword>
<dbReference type="OMA" id="YEIRALY"/>
<keyword evidence="1 7" id="KW-0813">Transport</keyword>
<sequence>MDMDFPLRNDISTPLSGQIDQKKQHFVKFSDALMDFQEAEQTEEDIETSASPFDMIKQFRSIAGELALSSIDKAKEAGGETTNNDYNDWELEARFWHLLDLLISYRVSDHDMNDENENENHANVVYPYNSSAIFEKDLLSKDHQLYQIWIIIVWLQENRTVGERPTSLPTSKWVNTLISGGGLKSSDLDARLRDPAVVKLHEKDIQDDQMFFKYIYDLLLSGNYDELFDECRLSENLTFSMILCGMQEYVNPKIDTQVDNEFDSQQGVKKHALWRRAVFALSKSSNIGYYERAIYQYLAGVILEDNNAGKDQAILMDWETEFLLYLNQIFQIEVENYLLQNNKFDSEELVLQLPSKSISLPDILNLLASKYPTESESPIRVLIGAIILDKLPSLVHSSVEMLQDLVAGEENNNDLLDEPYLLRVMTHLVIFLDFVTPGIISKLDKKRLITAYISILKLHGLYESIPIYINFLEPEDALEAYSFILSTMEDPIVREKQLKLMIFLKLPKSDILKRTTQRVFTETESEYEPKNEISVIFEVNDIDKHLIYNVEWLLEGKYYMDAMEAVIALARRFLINGKVKALDFFFKRNSVDDLVKNYDLTKLAAQRMSTDDDSIILDCKTQELRQYERLIDGLNNYEQWNKTVKLLNSESNIPSLIEKFREYTDGTYDIIKTFLVDLTENHDHPEQEILHEIRSLYTPFLIIELHKGLVEASKLLKIPKFINEALNYTSLVANETDKIYLLFKSSNKLKEYLQLVANTATLVE</sequence>
<dbReference type="GO" id="GO:0000781">
    <property type="term" value="C:chromosome, telomeric region"/>
    <property type="evidence" value="ECO:0007669"/>
    <property type="project" value="GOC"/>
</dbReference>
<protein>
    <recommendedName>
        <fullName evidence="7">Nuclear pore complex protein</fullName>
    </recommendedName>
</protein>
<evidence type="ECO:0000313" key="8">
    <source>
        <dbReference type="EMBL" id="CCD23368.1"/>
    </source>
</evidence>
<dbReference type="GO" id="GO:0034398">
    <property type="term" value="P:telomere tethering at nuclear periphery"/>
    <property type="evidence" value="ECO:0007669"/>
    <property type="project" value="EnsemblFungi"/>
</dbReference>
<dbReference type="GO" id="GO:0006302">
    <property type="term" value="P:double-strand break repair"/>
    <property type="evidence" value="ECO:0007669"/>
    <property type="project" value="EnsemblFungi"/>
</dbReference>
<dbReference type="Pfam" id="PF04121">
    <property type="entry name" value="Nup84_Nup100"/>
    <property type="match status" value="1"/>
</dbReference>
<organism evidence="8 9">
    <name type="scientific">Naumovozyma dairenensis (strain ATCC 10597 / BCRC 20456 / CBS 421 / NBRC 0211 / NRRL Y-12639)</name>
    <name type="common">Saccharomyces dairenensis</name>
    <dbReference type="NCBI Taxonomy" id="1071378"/>
    <lineage>
        <taxon>Eukaryota</taxon>
        <taxon>Fungi</taxon>
        <taxon>Dikarya</taxon>
        <taxon>Ascomycota</taxon>
        <taxon>Saccharomycotina</taxon>
        <taxon>Saccharomycetes</taxon>
        <taxon>Saccharomycetales</taxon>
        <taxon>Saccharomycetaceae</taxon>
        <taxon>Naumovozyma</taxon>
    </lineage>
</organism>
<dbReference type="OrthoDB" id="3098at2759"/>
<evidence type="ECO:0000256" key="7">
    <source>
        <dbReference type="RuleBase" id="RU365072"/>
    </source>
</evidence>
<evidence type="ECO:0000256" key="1">
    <source>
        <dbReference type="ARBA" id="ARBA00022448"/>
    </source>
</evidence>
<dbReference type="GO" id="GO:0031080">
    <property type="term" value="C:nuclear pore outer ring"/>
    <property type="evidence" value="ECO:0007669"/>
    <property type="project" value="EnsemblFungi"/>
</dbReference>
<dbReference type="AlphaFoldDB" id="G0W6F7"/>
<keyword evidence="7" id="KW-0472">Membrane</keyword>
<dbReference type="GO" id="GO:0045944">
    <property type="term" value="P:positive regulation of transcription by RNA polymerase II"/>
    <property type="evidence" value="ECO:0007669"/>
    <property type="project" value="EnsemblFungi"/>
</dbReference>
<dbReference type="PANTHER" id="PTHR13003">
    <property type="entry name" value="NUP107-RELATED"/>
    <property type="match status" value="1"/>
</dbReference>
<dbReference type="Gene3D" id="1.20.190.50">
    <property type="match status" value="1"/>
</dbReference>
<comment type="function">
    <text evidence="7">Functions as a component of the nuclear pore complex (NPC).</text>
</comment>
<reference evidence="8 9" key="1">
    <citation type="journal article" date="2011" name="Proc. Natl. Acad. Sci. U.S.A.">
        <title>Evolutionary erosion of yeast sex chromosomes by mating-type switching accidents.</title>
        <authorList>
            <person name="Gordon J.L."/>
            <person name="Armisen D."/>
            <person name="Proux-Wera E."/>
            <person name="Oheigeartaigh S.S."/>
            <person name="Byrne K.P."/>
            <person name="Wolfe K.H."/>
        </authorList>
    </citation>
    <scope>NUCLEOTIDE SEQUENCE [LARGE SCALE GENOMIC DNA]</scope>
    <source>
        <strain evidence="9">ATCC 10597 / BCRC 20456 / CBS 421 / NBRC 0211 / NRRL Y-12639</strain>
    </source>
</reference>
<dbReference type="InterPro" id="IPR007252">
    <property type="entry name" value="Nup84/Nup107"/>
</dbReference>
<dbReference type="Gene3D" id="1.10.3450.20">
    <property type="match status" value="1"/>
</dbReference>
<keyword evidence="3" id="KW-0653">Protein transport</keyword>
<evidence type="ECO:0000256" key="6">
    <source>
        <dbReference type="ARBA" id="ARBA00023242"/>
    </source>
</evidence>
<dbReference type="Proteomes" id="UP000000689">
    <property type="component" value="Chromosome 2"/>
</dbReference>
<dbReference type="GeneID" id="11497822"/>
<dbReference type="GO" id="GO:0006606">
    <property type="term" value="P:protein import into nucleus"/>
    <property type="evidence" value="ECO:0007669"/>
    <property type="project" value="EnsemblFungi"/>
</dbReference>
<evidence type="ECO:0000313" key="9">
    <source>
        <dbReference type="Proteomes" id="UP000000689"/>
    </source>
</evidence>
<comment type="subcellular location">
    <subcellularLocation>
        <location evidence="7">Nucleus</location>
        <location evidence="7">Nuclear pore complex</location>
    </subcellularLocation>
    <subcellularLocation>
        <location evidence="7">Nucleus membrane</location>
    </subcellularLocation>
</comment>
<keyword evidence="2" id="KW-0509">mRNA transport</keyword>
<dbReference type="GO" id="GO:0030466">
    <property type="term" value="P:silent mating-type cassette heterochromatin formation"/>
    <property type="evidence" value="ECO:0007669"/>
    <property type="project" value="EnsemblFungi"/>
</dbReference>
<proteinExistence type="inferred from homology"/>
<dbReference type="eggNOG" id="KOG1964">
    <property type="taxonomic scope" value="Eukaryota"/>
</dbReference>
<keyword evidence="5 7" id="KW-0906">Nuclear pore complex</keyword>
<comment type="similarity">
    <text evidence="7">Belongs to the nucleoporin Nup84/Nup107 family.</text>
</comment>
<evidence type="ECO:0000256" key="5">
    <source>
        <dbReference type="ARBA" id="ARBA00023132"/>
    </source>
</evidence>
<keyword evidence="4 7" id="KW-0811">Translocation</keyword>
<dbReference type="GO" id="GO:0051664">
    <property type="term" value="P:nuclear pore localization"/>
    <property type="evidence" value="ECO:0007669"/>
    <property type="project" value="EnsemblFungi"/>
</dbReference>
<dbReference type="GO" id="GO:0031965">
    <property type="term" value="C:nuclear membrane"/>
    <property type="evidence" value="ECO:0007669"/>
    <property type="project" value="UniProtKB-SubCell"/>
</dbReference>
<dbReference type="GO" id="GO:0017056">
    <property type="term" value="F:structural constituent of nuclear pore"/>
    <property type="evidence" value="ECO:0007669"/>
    <property type="project" value="UniProtKB-UniRule"/>
</dbReference>
<dbReference type="GO" id="GO:0042802">
    <property type="term" value="F:identical protein binding"/>
    <property type="evidence" value="ECO:0007669"/>
    <property type="project" value="EnsemblFungi"/>
</dbReference>
<dbReference type="RefSeq" id="XP_003668611.1">
    <property type="nucleotide sequence ID" value="XM_003668563.1"/>
</dbReference>
<dbReference type="GO" id="GO:0031990">
    <property type="term" value="P:mRNA export from nucleus in response to heat stress"/>
    <property type="evidence" value="ECO:0007669"/>
    <property type="project" value="EnsemblFungi"/>
</dbReference>
<gene>
    <name evidence="8" type="primary">NDAI0B03340</name>
    <name evidence="8" type="ordered locus">NDAI_0B03340</name>
</gene>
<dbReference type="EMBL" id="HE580268">
    <property type="protein sequence ID" value="CCD23368.1"/>
    <property type="molecule type" value="Genomic_DNA"/>
</dbReference>